<dbReference type="SMART" id="SM00257">
    <property type="entry name" value="LysM"/>
    <property type="match status" value="1"/>
</dbReference>
<dbReference type="InterPro" id="IPR000189">
    <property type="entry name" value="Transglyc_AS"/>
</dbReference>
<evidence type="ECO:0000313" key="5">
    <source>
        <dbReference type="Proteomes" id="UP001204142"/>
    </source>
</evidence>
<dbReference type="PANTHER" id="PTHR37423:SF2">
    <property type="entry name" value="MEMBRANE-BOUND LYTIC MUREIN TRANSGLYCOSYLASE C"/>
    <property type="match status" value="1"/>
</dbReference>
<dbReference type="InterPro" id="IPR036779">
    <property type="entry name" value="LysM_dom_sf"/>
</dbReference>
<dbReference type="PROSITE" id="PS00922">
    <property type="entry name" value="TRANSGLYCOSYLASE"/>
    <property type="match status" value="1"/>
</dbReference>
<dbReference type="CDD" id="cd16894">
    <property type="entry name" value="MltD-like"/>
    <property type="match status" value="1"/>
</dbReference>
<dbReference type="InterPro" id="IPR008258">
    <property type="entry name" value="Transglycosylase_SLT_dom_1"/>
</dbReference>
<organism evidence="4 5">
    <name type="scientific">Limnobacter humi</name>
    <dbReference type="NCBI Taxonomy" id="1778671"/>
    <lineage>
        <taxon>Bacteria</taxon>
        <taxon>Pseudomonadati</taxon>
        <taxon>Pseudomonadota</taxon>
        <taxon>Betaproteobacteria</taxon>
        <taxon>Burkholderiales</taxon>
        <taxon>Burkholderiaceae</taxon>
        <taxon>Limnobacter</taxon>
    </lineage>
</organism>
<dbReference type="CDD" id="cd00118">
    <property type="entry name" value="LysM"/>
    <property type="match status" value="1"/>
</dbReference>
<evidence type="ECO:0000256" key="1">
    <source>
        <dbReference type="ARBA" id="ARBA00007734"/>
    </source>
</evidence>
<dbReference type="Gene3D" id="1.10.530.10">
    <property type="match status" value="1"/>
</dbReference>
<feature type="domain" description="LysM" evidence="3">
    <location>
        <begin position="392"/>
        <end position="436"/>
    </location>
</feature>
<accession>A0ABT1WFJ6</accession>
<dbReference type="SUPFAM" id="SSF53955">
    <property type="entry name" value="Lysozyme-like"/>
    <property type="match status" value="1"/>
</dbReference>
<dbReference type="PROSITE" id="PS51782">
    <property type="entry name" value="LYSM"/>
    <property type="match status" value="1"/>
</dbReference>
<dbReference type="Pfam" id="PF01476">
    <property type="entry name" value="LysM"/>
    <property type="match status" value="1"/>
</dbReference>
<sequence length="449" mass="50447">MNSTLFKKRSFALTAAPLGAQGGWCALRLALGWVLLGLLIAKPGYAAPPRDELSLNSNNDGQLFGLVSPNLSSVNAMPSIQLKLVPPPVPVTVDLSVPADDVWTELKRGFTIPDIDNAEVRDREAVLLRSTRMVNGMLVRSKPYLYFIARECEKRGLPTELALIPFIESQFNPNARSPSAAEGLWQFIPSTGRQFDLKQNRYVDERRDLIASTRAALDYLTYLYDMHGDWHLALMSYNWGEGAVLRAVKRTREMGQEPIWSNLDVPAETRQYLPKLQALKNLILNPERFNVVLPEVPNTPYFTEIKKPGNLDLREIARLAQIDLESIQKLNTALNQPVLYAAQTDTLLVPIYHEDKVKETLVNYQSPRHFSSPTDRPGRTATKTEYKPSSPKSYQIRRGDTLAELATQFRVSVDDLLKANKLSKRSVLRPGTSIRIPAGEAPSGKRRHH</sequence>
<protein>
    <submittedName>
        <fullName evidence="4">Transglycosylase SLT domain-containing protein</fullName>
    </submittedName>
</protein>
<proteinExistence type="inferred from homology"/>
<dbReference type="Proteomes" id="UP001204142">
    <property type="component" value="Unassembled WGS sequence"/>
</dbReference>
<feature type="compositionally biased region" description="Basic and acidic residues" evidence="2">
    <location>
        <begin position="376"/>
        <end position="386"/>
    </location>
</feature>
<dbReference type="InterPro" id="IPR018392">
    <property type="entry name" value="LysM"/>
</dbReference>
<name>A0ABT1WFJ6_9BURK</name>
<gene>
    <name evidence="4" type="ORF">NQT62_07575</name>
</gene>
<dbReference type="EMBL" id="JANIGO010000002">
    <property type="protein sequence ID" value="MCQ8896292.1"/>
    <property type="molecule type" value="Genomic_DNA"/>
</dbReference>
<reference evidence="4 5" key="1">
    <citation type="submission" date="2022-07" db="EMBL/GenBank/DDBJ databases">
        <authorList>
            <person name="Xamxidin M."/>
            <person name="Wu M."/>
        </authorList>
    </citation>
    <scope>NUCLEOTIDE SEQUENCE [LARGE SCALE GENOMIC DNA]</scope>
    <source>
        <strain evidence="4 5">NBRC 111650</strain>
    </source>
</reference>
<dbReference type="Gene3D" id="3.10.350.10">
    <property type="entry name" value="LysM domain"/>
    <property type="match status" value="1"/>
</dbReference>
<feature type="region of interest" description="Disordered" evidence="2">
    <location>
        <begin position="367"/>
        <end position="394"/>
    </location>
</feature>
<keyword evidence="5" id="KW-1185">Reference proteome</keyword>
<dbReference type="RefSeq" id="WP_256764064.1">
    <property type="nucleotide sequence ID" value="NZ_JANIGO010000002.1"/>
</dbReference>
<comment type="caution">
    <text evidence="4">The sequence shown here is derived from an EMBL/GenBank/DDBJ whole genome shotgun (WGS) entry which is preliminary data.</text>
</comment>
<evidence type="ECO:0000259" key="3">
    <source>
        <dbReference type="PROSITE" id="PS51782"/>
    </source>
</evidence>
<dbReference type="Pfam" id="PF01464">
    <property type="entry name" value="SLT"/>
    <property type="match status" value="1"/>
</dbReference>
<evidence type="ECO:0000256" key="2">
    <source>
        <dbReference type="SAM" id="MobiDB-lite"/>
    </source>
</evidence>
<dbReference type="InterPro" id="IPR023346">
    <property type="entry name" value="Lysozyme-like_dom_sf"/>
</dbReference>
<evidence type="ECO:0000313" key="4">
    <source>
        <dbReference type="EMBL" id="MCQ8896292.1"/>
    </source>
</evidence>
<dbReference type="PANTHER" id="PTHR37423">
    <property type="entry name" value="SOLUBLE LYTIC MUREIN TRANSGLYCOSYLASE-RELATED"/>
    <property type="match status" value="1"/>
</dbReference>
<comment type="similarity">
    <text evidence="1">Belongs to the transglycosylase Slt family.</text>
</comment>
<dbReference type="SUPFAM" id="SSF54106">
    <property type="entry name" value="LysM domain"/>
    <property type="match status" value="1"/>
</dbReference>